<name>A0A7G9V1L4_9CAUD</name>
<dbReference type="Proteomes" id="UP000516110">
    <property type="component" value="Segment"/>
</dbReference>
<reference evidence="1 2" key="1">
    <citation type="submission" date="2020-06" db="EMBL/GenBank/DDBJ databases">
        <title>Characterization of Pseudomonas phiPsa374-like phages.</title>
        <authorList>
            <person name="Warring S."/>
            <person name="Malone L.M."/>
            <person name="Easingwood R.A."/>
            <person name="Rigano L."/>
            <person name="Frampton R.A."/>
            <person name="Lopez Acedo E."/>
            <person name="Templeton M.D."/>
            <person name="Kleffmann T."/>
            <person name="Bostina M."/>
            <person name="Fineran P.C."/>
        </authorList>
    </citation>
    <scope>NUCLEOTIDE SEQUENCE [LARGE SCALE GENOMIC DNA]</scope>
</reference>
<gene>
    <name evidence="1" type="ORF">phiPsa300_107</name>
</gene>
<sequence length="68" mass="7470">MNVGDRIVVVQEGLRGPRVPADDNLVGWTGVITKVWPDGGLCVDLDPEQDPEDALDALHFEPYEVEVI</sequence>
<organism evidence="1 2">
    <name type="scientific">Pseudomonas phage phiPsa300</name>
    <dbReference type="NCBI Taxonomy" id="1460362"/>
    <lineage>
        <taxon>Viruses</taxon>
        <taxon>Duplodnaviria</taxon>
        <taxon>Heunggongvirae</taxon>
        <taxon>Uroviricota</taxon>
        <taxon>Caudoviricetes</taxon>
        <taxon>Vandenendeviridae</taxon>
        <taxon>Gorskivirinae</taxon>
        <taxon>Otagovirus</taxon>
        <taxon>Otagovirus psa300</taxon>
    </lineage>
</organism>
<keyword evidence="2" id="KW-1185">Reference proteome</keyword>
<accession>A0A7G9V1L4</accession>
<proteinExistence type="predicted"/>
<dbReference type="EMBL" id="MT670418">
    <property type="protein sequence ID" value="QNO00170.1"/>
    <property type="molecule type" value="Genomic_DNA"/>
</dbReference>
<evidence type="ECO:0000313" key="2">
    <source>
        <dbReference type="Proteomes" id="UP000516110"/>
    </source>
</evidence>
<protein>
    <submittedName>
        <fullName evidence="1">Uncharacterized protein</fullName>
    </submittedName>
</protein>
<evidence type="ECO:0000313" key="1">
    <source>
        <dbReference type="EMBL" id="QNO00170.1"/>
    </source>
</evidence>